<dbReference type="InterPro" id="IPR006660">
    <property type="entry name" value="Arsenate_reductase-like"/>
</dbReference>
<dbReference type="EMBL" id="CP028901">
    <property type="protein sequence ID" value="AWB32624.1"/>
    <property type="molecule type" value="Genomic_DNA"/>
</dbReference>
<dbReference type="PANTHER" id="PTHR30041:SF8">
    <property type="entry name" value="PROTEIN YFFB"/>
    <property type="match status" value="1"/>
</dbReference>
<dbReference type="InterPro" id="IPR006504">
    <property type="entry name" value="Tscrpt_reg_Spx/MgsR"/>
</dbReference>
<dbReference type="Proteomes" id="UP000244571">
    <property type="component" value="Chromosome"/>
</dbReference>
<keyword evidence="4" id="KW-1185">Reference proteome</keyword>
<evidence type="ECO:0000313" key="3">
    <source>
        <dbReference type="EMBL" id="AWB32624.1"/>
    </source>
</evidence>
<dbReference type="SUPFAM" id="SSF52833">
    <property type="entry name" value="Thioredoxin-like"/>
    <property type="match status" value="1"/>
</dbReference>
<accession>A0A2R4XFQ1</accession>
<dbReference type="InterPro" id="IPR036249">
    <property type="entry name" value="Thioredoxin-like_sf"/>
</dbReference>
<evidence type="ECO:0000256" key="2">
    <source>
        <dbReference type="PROSITE-ProRule" id="PRU01282"/>
    </source>
</evidence>
<proteinExistence type="inferred from homology"/>
<evidence type="ECO:0000256" key="1">
    <source>
        <dbReference type="ARBA" id="ARBA00007198"/>
    </source>
</evidence>
<comment type="similarity">
    <text evidence="1 2">Belongs to the ArsC family.</text>
</comment>
<protein>
    <submittedName>
        <fullName evidence="3">Arsenate reductase</fullName>
    </submittedName>
</protein>
<gene>
    <name evidence="3" type="ORF">DBV39_01600</name>
</gene>
<reference evidence="3 4" key="1">
    <citation type="submission" date="2018-04" db="EMBL/GenBank/DDBJ databases">
        <title>Bordetella sp. HZ20 isolated from seawater.</title>
        <authorList>
            <person name="Sun C."/>
        </authorList>
    </citation>
    <scope>NUCLEOTIDE SEQUENCE [LARGE SCALE GENOMIC DNA]</scope>
    <source>
        <strain evidence="3 4">HZ20</strain>
    </source>
</reference>
<dbReference type="AlphaFoldDB" id="A0A2R4XFQ1"/>
<dbReference type="Pfam" id="PF03960">
    <property type="entry name" value="ArsC"/>
    <property type="match status" value="1"/>
</dbReference>
<evidence type="ECO:0000313" key="4">
    <source>
        <dbReference type="Proteomes" id="UP000244571"/>
    </source>
</evidence>
<dbReference type="OrthoDB" id="9803749at2"/>
<dbReference type="PROSITE" id="PS51353">
    <property type="entry name" value="ARSC"/>
    <property type="match status" value="1"/>
</dbReference>
<sequence>MHLYGLKNCSTCKKAINWLDGHAVEYVFTDYREVPLAASDLVRYAQHLGGWEKLVNRASPTWRKLDAAEQAAVSDEQWTSLIARNPTLVRRPLTVYADGSVSTGFNEARFAKKLQGE</sequence>
<dbReference type="Gene3D" id="3.40.30.10">
    <property type="entry name" value="Glutaredoxin"/>
    <property type="match status" value="1"/>
</dbReference>
<dbReference type="RefSeq" id="WP_108620065.1">
    <property type="nucleotide sequence ID" value="NZ_CP028901.1"/>
</dbReference>
<name>A0A2R4XFQ1_9BURK</name>
<dbReference type="NCBIfam" id="TIGR01617">
    <property type="entry name" value="arsC_related"/>
    <property type="match status" value="1"/>
</dbReference>
<dbReference type="PANTHER" id="PTHR30041">
    <property type="entry name" value="ARSENATE REDUCTASE"/>
    <property type="match status" value="1"/>
</dbReference>
<organism evidence="3 4">
    <name type="scientific">Orrella marina</name>
    <dbReference type="NCBI Taxonomy" id="2163011"/>
    <lineage>
        <taxon>Bacteria</taxon>
        <taxon>Pseudomonadati</taxon>
        <taxon>Pseudomonadota</taxon>
        <taxon>Betaproteobacteria</taxon>
        <taxon>Burkholderiales</taxon>
        <taxon>Alcaligenaceae</taxon>
        <taxon>Orrella</taxon>
    </lineage>
</organism>
<dbReference type="KEGG" id="boz:DBV39_01600"/>